<feature type="transmembrane region" description="Helical" evidence="1">
    <location>
        <begin position="208"/>
        <end position="227"/>
    </location>
</feature>
<feature type="transmembrane region" description="Helical" evidence="1">
    <location>
        <begin position="239"/>
        <end position="261"/>
    </location>
</feature>
<keyword evidence="1" id="KW-0472">Membrane</keyword>
<dbReference type="EMBL" id="SACN01000005">
    <property type="protein sequence ID" value="RVT89467.1"/>
    <property type="molecule type" value="Genomic_DNA"/>
</dbReference>
<keyword evidence="1" id="KW-0812">Transmembrane</keyword>
<proteinExistence type="predicted"/>
<reference evidence="2 3" key="1">
    <citation type="submission" date="2019-01" db="EMBL/GenBank/DDBJ databases">
        <authorList>
            <person name="Chen W.-M."/>
        </authorList>
    </citation>
    <scope>NUCLEOTIDE SEQUENCE [LARGE SCALE GENOMIC DNA]</scope>
    <source>
        <strain evidence="2 3">CCP-7</strain>
    </source>
</reference>
<feature type="transmembrane region" description="Helical" evidence="1">
    <location>
        <begin position="46"/>
        <end position="64"/>
    </location>
</feature>
<feature type="transmembrane region" description="Helical" evidence="1">
    <location>
        <begin position="92"/>
        <end position="109"/>
    </location>
</feature>
<comment type="caution">
    <text evidence="2">The sequence shown here is derived from an EMBL/GenBank/DDBJ whole genome shotgun (WGS) entry which is preliminary data.</text>
</comment>
<feature type="transmembrane region" description="Helical" evidence="1">
    <location>
        <begin position="161"/>
        <end position="178"/>
    </location>
</feature>
<feature type="transmembrane region" description="Helical" evidence="1">
    <location>
        <begin position="297"/>
        <end position="316"/>
    </location>
</feature>
<keyword evidence="3" id="KW-1185">Reference proteome</keyword>
<evidence type="ECO:0000256" key="1">
    <source>
        <dbReference type="SAM" id="Phobius"/>
    </source>
</evidence>
<feature type="transmembrane region" description="Helical" evidence="1">
    <location>
        <begin position="121"/>
        <end position="149"/>
    </location>
</feature>
<evidence type="ECO:0000313" key="3">
    <source>
        <dbReference type="Proteomes" id="UP000282971"/>
    </source>
</evidence>
<feature type="transmembrane region" description="Helical" evidence="1">
    <location>
        <begin position="267"/>
        <end position="285"/>
    </location>
</feature>
<evidence type="ECO:0008006" key="4">
    <source>
        <dbReference type="Google" id="ProtNLM"/>
    </source>
</evidence>
<name>A0A437LVQ3_9SPHN</name>
<feature type="transmembrane region" description="Helical" evidence="1">
    <location>
        <begin position="70"/>
        <end position="87"/>
    </location>
</feature>
<dbReference type="Proteomes" id="UP000282971">
    <property type="component" value="Unassembled WGS sequence"/>
</dbReference>
<sequence>MAMVNYPMRSIVGLFDPLPYYSQAAPPLFNLLCSAAALLPPVAGRLLLALFVMAGLFWAVARAYGPRLALPAIALLSGLVPALTIYATELKFYGLEMAGVAIIIAWFLTKSRRAPFGGVDVLILAGAMICGLSSVLIAGITVALWAGLAFARRRRLAPSELAWAALLALLAVGYYALIQRGTTIQMHNFPNAYGLEGIDVAKLFSLSIYRLFGNRTILIAIVLLINLADYRSAGTQKLFAIIAAVLLVCAILAAVGLYPAIAPRHVAWANAFALMLVANALRFLIGALPRLDRTKRIAVMLPLAGIAVAATGVTAIKATTMHFTTEDNGRLVAWLAKPRTEPIGLWAGTQPVIEYYSAYEPAIKRNRYFGTTNRRSARIPNEFLTEDFLDEPHDEIGDVIEARRDDPGGYDLRVIYLMVQNDRPPADALIAEAPRDTPFFIATSHADWESPLSFSRQSRTALVGALDAADCSHALELQGKEIFVLKATCPAS</sequence>
<organism evidence="2 3">
    <name type="scientific">Sphingomonas crocodyli</name>
    <dbReference type="NCBI Taxonomy" id="1979270"/>
    <lineage>
        <taxon>Bacteria</taxon>
        <taxon>Pseudomonadati</taxon>
        <taxon>Pseudomonadota</taxon>
        <taxon>Alphaproteobacteria</taxon>
        <taxon>Sphingomonadales</taxon>
        <taxon>Sphingomonadaceae</taxon>
        <taxon>Sphingomonas</taxon>
    </lineage>
</organism>
<dbReference type="RefSeq" id="WP_164857399.1">
    <property type="nucleotide sequence ID" value="NZ_SACN01000005.1"/>
</dbReference>
<accession>A0A437LVQ3</accession>
<dbReference type="AlphaFoldDB" id="A0A437LVQ3"/>
<keyword evidence="1" id="KW-1133">Transmembrane helix</keyword>
<protein>
    <recommendedName>
        <fullName evidence="4">Glycosyltransferase RgtA/B/C/D-like domain-containing protein</fullName>
    </recommendedName>
</protein>
<gene>
    <name evidence="2" type="ORF">EOD43_22150</name>
</gene>
<evidence type="ECO:0000313" key="2">
    <source>
        <dbReference type="EMBL" id="RVT89467.1"/>
    </source>
</evidence>